<evidence type="ECO:0000256" key="1">
    <source>
        <dbReference type="ARBA" id="ARBA00004162"/>
    </source>
</evidence>
<dbReference type="SUPFAM" id="SSF103088">
    <property type="entry name" value="OmpA-like"/>
    <property type="match status" value="1"/>
</dbReference>
<dbReference type="InterPro" id="IPR036737">
    <property type="entry name" value="OmpA-like_sf"/>
</dbReference>
<dbReference type="PROSITE" id="PS51123">
    <property type="entry name" value="OMPA_2"/>
    <property type="match status" value="1"/>
</dbReference>
<keyword evidence="5" id="KW-1133">Transmembrane helix</keyword>
<comment type="caution">
    <text evidence="10">The sequence shown here is derived from an EMBL/GenBank/DDBJ whole genome shotgun (WGS) entry which is preliminary data.</text>
</comment>
<dbReference type="EMBL" id="VHLH01000025">
    <property type="protein sequence ID" value="TPW26896.1"/>
    <property type="molecule type" value="Genomic_DNA"/>
</dbReference>
<feature type="region of interest" description="Disordered" evidence="8">
    <location>
        <begin position="231"/>
        <end position="287"/>
    </location>
</feature>
<feature type="compositionally biased region" description="Low complexity" evidence="8">
    <location>
        <begin position="203"/>
        <end position="214"/>
    </location>
</feature>
<accession>A0A506U007</accession>
<evidence type="ECO:0000313" key="11">
    <source>
        <dbReference type="Proteomes" id="UP000320314"/>
    </source>
</evidence>
<dbReference type="Pfam" id="PF13677">
    <property type="entry name" value="MotB_plug"/>
    <property type="match status" value="1"/>
</dbReference>
<feature type="region of interest" description="Disordered" evidence="8">
    <location>
        <begin position="191"/>
        <end position="214"/>
    </location>
</feature>
<comment type="similarity">
    <text evidence="2">Belongs to the MotB family.</text>
</comment>
<evidence type="ECO:0000313" key="10">
    <source>
        <dbReference type="EMBL" id="TPW26896.1"/>
    </source>
</evidence>
<evidence type="ECO:0000256" key="7">
    <source>
        <dbReference type="PROSITE-ProRule" id="PRU00473"/>
    </source>
</evidence>
<evidence type="ECO:0000256" key="6">
    <source>
        <dbReference type="ARBA" id="ARBA00023136"/>
    </source>
</evidence>
<protein>
    <submittedName>
        <fullName evidence="10">MotB family protein</fullName>
    </submittedName>
</protein>
<evidence type="ECO:0000256" key="5">
    <source>
        <dbReference type="ARBA" id="ARBA00022989"/>
    </source>
</evidence>
<evidence type="ECO:0000256" key="2">
    <source>
        <dbReference type="ARBA" id="ARBA00008914"/>
    </source>
</evidence>
<dbReference type="InterPro" id="IPR006665">
    <property type="entry name" value="OmpA-like"/>
</dbReference>
<dbReference type="OrthoDB" id="7170686at2"/>
<dbReference type="PANTHER" id="PTHR30329:SF21">
    <property type="entry name" value="LIPOPROTEIN YIAD-RELATED"/>
    <property type="match status" value="1"/>
</dbReference>
<keyword evidence="3" id="KW-1003">Cell membrane</keyword>
<name>A0A506U007_9HYPH</name>
<dbReference type="CDD" id="cd07185">
    <property type="entry name" value="OmpA_C-like"/>
    <property type="match status" value="1"/>
</dbReference>
<feature type="compositionally biased region" description="Basic residues" evidence="8">
    <location>
        <begin position="1"/>
        <end position="25"/>
    </location>
</feature>
<dbReference type="PANTHER" id="PTHR30329">
    <property type="entry name" value="STATOR ELEMENT OF FLAGELLAR MOTOR COMPLEX"/>
    <property type="match status" value="1"/>
</dbReference>
<keyword evidence="11" id="KW-1185">Reference proteome</keyword>
<feature type="compositionally biased region" description="Basic and acidic residues" evidence="8">
    <location>
        <begin position="232"/>
        <end position="266"/>
    </location>
</feature>
<keyword evidence="6 7" id="KW-0472">Membrane</keyword>
<dbReference type="InterPro" id="IPR025713">
    <property type="entry name" value="MotB-like_N_dom"/>
</dbReference>
<dbReference type="NCBIfam" id="NF004651">
    <property type="entry name" value="PRK05996.1"/>
    <property type="match status" value="1"/>
</dbReference>
<evidence type="ECO:0000259" key="9">
    <source>
        <dbReference type="PROSITE" id="PS51123"/>
    </source>
</evidence>
<keyword evidence="4" id="KW-0812">Transmembrane</keyword>
<sequence length="446" mass="47524">MVLRTRRRASRACRNRARPRGKRNARPSCGDRRQRARDAARAATRRACGGDAVSDDEHQEIIIVKRVAPEEDGHHGGVWKIAYADFMTAMMAFFLIMWLVNAANDQTKQAVASYFNPIKLTDRRPVARSIHDETSASEAGSATKAGRDEKAGAGKQEHASDAAKTGDGEKEFFDDPYAVLAEIADQTGDKANISQAGEGGASDSGAATGASGGTAYRDPFDPAYWVQQVASKPEKPAAETDVAPDRPEKKTGETSKARPADEDGKAGETGPVATDTKSPASGKGAAKESAAIEAKALQEQIEAATGGLAGTLAEGISVKPSEGGLLVSITDHVEDGMFNVGSAVPRHDMVVAMQKIGSVLAKRKGAVVIRGFTDARPYHGTDRDNWRLSTKRAESAYYMLVRGGLEKKRVEQISGFADRRPLLPDQPLAAANRRIEILIATGGDKS</sequence>
<dbReference type="AlphaFoldDB" id="A0A506U007"/>
<dbReference type="InterPro" id="IPR050330">
    <property type="entry name" value="Bact_OuterMem_StrucFunc"/>
</dbReference>
<evidence type="ECO:0000256" key="8">
    <source>
        <dbReference type="SAM" id="MobiDB-lite"/>
    </source>
</evidence>
<dbReference type="Proteomes" id="UP000320314">
    <property type="component" value="Unassembled WGS sequence"/>
</dbReference>
<organism evidence="10 11">
    <name type="scientific">Pararhizobium mangrovi</name>
    <dbReference type="NCBI Taxonomy" id="2590452"/>
    <lineage>
        <taxon>Bacteria</taxon>
        <taxon>Pseudomonadati</taxon>
        <taxon>Pseudomonadota</taxon>
        <taxon>Alphaproteobacteria</taxon>
        <taxon>Hyphomicrobiales</taxon>
        <taxon>Rhizobiaceae</taxon>
        <taxon>Rhizobium/Agrobacterium group</taxon>
        <taxon>Pararhizobium</taxon>
    </lineage>
</organism>
<feature type="region of interest" description="Disordered" evidence="8">
    <location>
        <begin position="126"/>
        <end position="170"/>
    </location>
</feature>
<gene>
    <name evidence="10" type="ORF">FJU11_13055</name>
</gene>
<feature type="region of interest" description="Disordered" evidence="8">
    <location>
        <begin position="1"/>
        <end position="41"/>
    </location>
</feature>
<comment type="subcellular location">
    <subcellularLocation>
        <location evidence="1">Cell membrane</location>
        <topology evidence="1">Single-pass membrane protein</topology>
    </subcellularLocation>
</comment>
<reference evidence="10 11" key="1">
    <citation type="submission" date="2019-06" db="EMBL/GenBank/DDBJ databases">
        <authorList>
            <person name="Li M."/>
        </authorList>
    </citation>
    <scope>NUCLEOTIDE SEQUENCE [LARGE SCALE GENOMIC DNA]</scope>
    <source>
        <strain evidence="10 11">BGMRC6574</strain>
    </source>
</reference>
<dbReference type="Gene3D" id="3.30.1330.60">
    <property type="entry name" value="OmpA-like domain"/>
    <property type="match status" value="1"/>
</dbReference>
<evidence type="ECO:0000256" key="4">
    <source>
        <dbReference type="ARBA" id="ARBA00022692"/>
    </source>
</evidence>
<dbReference type="GO" id="GO:0005886">
    <property type="term" value="C:plasma membrane"/>
    <property type="evidence" value="ECO:0007669"/>
    <property type="project" value="UniProtKB-SubCell"/>
</dbReference>
<feature type="compositionally biased region" description="Basic and acidic residues" evidence="8">
    <location>
        <begin position="29"/>
        <end position="40"/>
    </location>
</feature>
<feature type="domain" description="OmpA-like" evidence="9">
    <location>
        <begin position="325"/>
        <end position="443"/>
    </location>
</feature>
<dbReference type="Pfam" id="PF00691">
    <property type="entry name" value="OmpA"/>
    <property type="match status" value="1"/>
</dbReference>
<feature type="compositionally biased region" description="Basic and acidic residues" evidence="8">
    <location>
        <begin position="145"/>
        <end position="170"/>
    </location>
</feature>
<evidence type="ECO:0000256" key="3">
    <source>
        <dbReference type="ARBA" id="ARBA00022475"/>
    </source>
</evidence>
<proteinExistence type="inferred from homology"/>